<protein>
    <submittedName>
        <fullName evidence="6">Creatininase family protein</fullName>
    </submittedName>
</protein>
<dbReference type="PANTHER" id="PTHR35005">
    <property type="entry name" value="3-DEHYDRO-SCYLLO-INOSOSE HYDROLASE"/>
    <property type="match status" value="1"/>
</dbReference>
<dbReference type="Proteomes" id="UP000293142">
    <property type="component" value="Unassembled WGS sequence"/>
</dbReference>
<reference evidence="6 7" key="1">
    <citation type="submission" date="2019-02" db="EMBL/GenBank/DDBJ databases">
        <title>Paenibacillus sp. nov., isolated from surface-sterilized tissue of Thalictrum simplex L.</title>
        <authorList>
            <person name="Tuo L."/>
        </authorList>
    </citation>
    <scope>NUCLEOTIDE SEQUENCE [LARGE SCALE GENOMIC DNA]</scope>
    <source>
        <strain evidence="6 7">N2SHLJ1</strain>
    </source>
</reference>
<evidence type="ECO:0000313" key="6">
    <source>
        <dbReference type="EMBL" id="TBL79561.1"/>
    </source>
</evidence>
<dbReference type="GO" id="GO:0016811">
    <property type="term" value="F:hydrolase activity, acting on carbon-nitrogen (but not peptide) bonds, in linear amides"/>
    <property type="evidence" value="ECO:0007669"/>
    <property type="project" value="TreeGrafter"/>
</dbReference>
<dbReference type="EMBL" id="SIRE01000007">
    <property type="protein sequence ID" value="TBL79561.1"/>
    <property type="molecule type" value="Genomic_DNA"/>
</dbReference>
<dbReference type="SUPFAM" id="SSF102215">
    <property type="entry name" value="Creatininase"/>
    <property type="match status" value="1"/>
</dbReference>
<dbReference type="PANTHER" id="PTHR35005:SF1">
    <property type="entry name" value="2-AMINO-5-FORMYLAMINO-6-RIBOSYLAMINOPYRIMIDIN-4(3H)-ONE 5'-MONOPHOSPHATE DEFORMYLASE"/>
    <property type="match status" value="1"/>
</dbReference>
<dbReference type="GO" id="GO:0009231">
    <property type="term" value="P:riboflavin biosynthetic process"/>
    <property type="evidence" value="ECO:0007669"/>
    <property type="project" value="TreeGrafter"/>
</dbReference>
<evidence type="ECO:0000256" key="1">
    <source>
        <dbReference type="ARBA" id="ARBA00001947"/>
    </source>
</evidence>
<evidence type="ECO:0000256" key="3">
    <source>
        <dbReference type="ARBA" id="ARBA00022801"/>
    </source>
</evidence>
<dbReference type="AlphaFoldDB" id="A0A4Q9DWL7"/>
<name>A0A4Q9DWL7_9BACL</name>
<dbReference type="InterPro" id="IPR003785">
    <property type="entry name" value="Creatininase/forma_Hydrolase"/>
</dbReference>
<evidence type="ECO:0000256" key="5">
    <source>
        <dbReference type="ARBA" id="ARBA00024029"/>
    </source>
</evidence>
<keyword evidence="3" id="KW-0378">Hydrolase</keyword>
<dbReference type="Pfam" id="PF02633">
    <property type="entry name" value="Creatininase"/>
    <property type="match status" value="1"/>
</dbReference>
<dbReference type="GO" id="GO:0046872">
    <property type="term" value="F:metal ion binding"/>
    <property type="evidence" value="ECO:0007669"/>
    <property type="project" value="UniProtKB-KW"/>
</dbReference>
<accession>A0A4Q9DWL7</accession>
<dbReference type="Gene3D" id="3.40.50.10310">
    <property type="entry name" value="Creatininase"/>
    <property type="match status" value="1"/>
</dbReference>
<gene>
    <name evidence="6" type="ORF">EYB31_11720</name>
</gene>
<comment type="similarity">
    <text evidence="5">Belongs to the creatininase superfamily.</text>
</comment>
<comment type="cofactor">
    <cofactor evidence="1">
        <name>Zn(2+)</name>
        <dbReference type="ChEBI" id="CHEBI:29105"/>
    </cofactor>
</comment>
<keyword evidence="2" id="KW-0479">Metal-binding</keyword>
<evidence type="ECO:0000313" key="7">
    <source>
        <dbReference type="Proteomes" id="UP000293142"/>
    </source>
</evidence>
<evidence type="ECO:0000256" key="2">
    <source>
        <dbReference type="ARBA" id="ARBA00022723"/>
    </source>
</evidence>
<sequence>MFQRYEGIAWEQRFLPRLSYKQIEELPKENALVVLPVGAVEQHGSHLPVMTDSLIGEALLTQALERLERSAQVWVIPPVSYGKSNEHIGFAGTIALSSLTLQHVIMDIAQSLHLSGFRRLLLFNSHGGNQDLLNLVAREIRIATGMTVFYMMPHSLDSLSDLLTEEEVAYGIHGGDSETSIVKAVKPHWVRDELAVRDIPSTAAYEFLTLEGGIRFAWKMSDISASGVAGDATLATAEKGQIIIDRLCGILSRALVELCSFTISDMQRPAPQPPVKL</sequence>
<proteinExistence type="inferred from homology"/>
<dbReference type="RefSeq" id="WP_131013509.1">
    <property type="nucleotide sequence ID" value="NZ_SIRE01000007.1"/>
</dbReference>
<keyword evidence="7" id="KW-1185">Reference proteome</keyword>
<evidence type="ECO:0000256" key="4">
    <source>
        <dbReference type="ARBA" id="ARBA00022833"/>
    </source>
</evidence>
<organism evidence="6 7">
    <name type="scientific">Paenibacillus thalictri</name>
    <dbReference type="NCBI Taxonomy" id="2527873"/>
    <lineage>
        <taxon>Bacteria</taxon>
        <taxon>Bacillati</taxon>
        <taxon>Bacillota</taxon>
        <taxon>Bacilli</taxon>
        <taxon>Bacillales</taxon>
        <taxon>Paenibacillaceae</taxon>
        <taxon>Paenibacillus</taxon>
    </lineage>
</organism>
<comment type="caution">
    <text evidence="6">The sequence shown here is derived from an EMBL/GenBank/DDBJ whole genome shotgun (WGS) entry which is preliminary data.</text>
</comment>
<dbReference type="OrthoDB" id="9801445at2"/>
<dbReference type="InterPro" id="IPR024087">
    <property type="entry name" value="Creatininase-like_sf"/>
</dbReference>
<keyword evidence="4" id="KW-0862">Zinc</keyword>